<evidence type="ECO:0000256" key="1">
    <source>
        <dbReference type="SAM" id="Phobius"/>
    </source>
</evidence>
<name>A0A1W6CZN9_9RHOB</name>
<dbReference type="NCBIfam" id="TIGR02675">
    <property type="entry name" value="tape_meas_nterm"/>
    <property type="match status" value="1"/>
</dbReference>
<dbReference type="STRING" id="1945662.B0A89_12470"/>
<gene>
    <name evidence="4" type="ORF">B0A89_12470</name>
</gene>
<dbReference type="Pfam" id="PF09718">
    <property type="entry name" value="Tape_meas_lam_C"/>
    <property type="match status" value="1"/>
</dbReference>
<evidence type="ECO:0000259" key="3">
    <source>
        <dbReference type="Pfam" id="PF20155"/>
    </source>
</evidence>
<accession>A0A1W6CZN9</accession>
<organism evidence="4 5">
    <name type="scientific">Paracoccus contaminans</name>
    <dbReference type="NCBI Taxonomy" id="1945662"/>
    <lineage>
        <taxon>Bacteria</taxon>
        <taxon>Pseudomonadati</taxon>
        <taxon>Pseudomonadota</taxon>
        <taxon>Alphaproteobacteria</taxon>
        <taxon>Rhodobacterales</taxon>
        <taxon>Paracoccaceae</taxon>
        <taxon>Paracoccus</taxon>
    </lineage>
</organism>
<keyword evidence="1" id="KW-1133">Transmembrane helix</keyword>
<dbReference type="InterPro" id="IPR006431">
    <property type="entry name" value="Phage_tape_meas_C"/>
</dbReference>
<dbReference type="OrthoDB" id="7311517at2"/>
<feature type="domain" description="Bacteriophage tail tape measure C-terminal" evidence="2">
    <location>
        <begin position="617"/>
        <end position="689"/>
    </location>
</feature>
<dbReference type="Proteomes" id="UP000193017">
    <property type="component" value="Chromosome"/>
</dbReference>
<sequence>MAQKKVSVRLVAEGGRQVKAEFQGVGDAGEASFRRIERQADVTGAVLRRLAGIVAGALSVRQIVAYADSWTDLRSRVDLATGSQERGAAVMERLAAMARRTYSGIEQTTESWLANATALRELGLSTRESLDFTEALNNAMVVSGAKGERAVSVQTALARAMALGQLSGDNLNTVIAQGGRVAQLLAADLGTTVTGLRQAGAEGRITGAVIQTALIGNLERLREEADGMPATIGDAFTLIGNAAMLLVGTWDQVFGASSLVATALIAVADNMERLAAIGIAFAGFMAGRWVAAFLAARVATLTLSGALTVLRGAIVRTGIGALIVLAGELIYQLMTVVQKVGGLGEAFRLVADLAAEAWNRMGLRLDAVMASISAAWEGLKATIFTLLDDTLTGVVSFGDRTIAVFQGAYDGAVAIWGSLPGAIGDFAFQAANGLISGVEAMLNGVVTRINSFIGGLNAALELLPDWAVGDGGVRIGTLDPVALGRVANPFEGAATAAGTAAADAFNAAMGKTYVTAPDTGLGAMAEAARGRAEGYREAAGMLADAASRPMASWQALKDAVTGVDDDAGGALDDAAGGALELGHALDGATGAAGRAGAAGRQAGAEAAAGAETAVTGWAAVSATLADYAAKARDIGGDIGTALVGAFQGAENAIGEFVKTGKLSFRDLVTSLIADLAKLAARRFILGPIANALSGALGGAEGIFADVLHAGGVVGAPGPGRMVPTLAFAGAPRMHNGGWAGLRPDEVPAILQRGERVLSRREAAGYGGASAPTVNVTINARDAESFRQSRTQIAADIARAVSLGRRGM</sequence>
<feature type="transmembrane region" description="Helical" evidence="1">
    <location>
        <begin position="274"/>
        <end position="296"/>
    </location>
</feature>
<dbReference type="EMBL" id="CP020612">
    <property type="protein sequence ID" value="ARJ70318.1"/>
    <property type="molecule type" value="Genomic_DNA"/>
</dbReference>
<feature type="transmembrane region" description="Helical" evidence="1">
    <location>
        <begin position="308"/>
        <end position="331"/>
    </location>
</feature>
<proteinExistence type="predicted"/>
<dbReference type="AlphaFoldDB" id="A0A1W6CZN9"/>
<evidence type="ECO:0000313" key="5">
    <source>
        <dbReference type="Proteomes" id="UP000193017"/>
    </source>
</evidence>
<keyword evidence="5" id="KW-1185">Reference proteome</keyword>
<evidence type="ECO:0000259" key="2">
    <source>
        <dbReference type="Pfam" id="PF09718"/>
    </source>
</evidence>
<keyword evidence="1" id="KW-0472">Membrane</keyword>
<feature type="transmembrane region" description="Helical" evidence="1">
    <location>
        <begin position="245"/>
        <end position="268"/>
    </location>
</feature>
<dbReference type="KEGG" id="pcon:B0A89_12470"/>
<feature type="domain" description="Tape measure protein N-terminal" evidence="3">
    <location>
        <begin position="61"/>
        <end position="251"/>
    </location>
</feature>
<dbReference type="InterPro" id="IPR013491">
    <property type="entry name" value="Tape_meas_N"/>
</dbReference>
<reference evidence="4 5" key="1">
    <citation type="submission" date="2017-03" db="EMBL/GenBank/DDBJ databases">
        <title>Genome sequence of Paracoccus contaminans isolated from a water microcosm.</title>
        <authorList>
            <person name="Aurass P."/>
            <person name="Karste S."/>
            <person name="Trost E."/>
            <person name="Glaeser S.P."/>
            <person name="Kaempfer P."/>
            <person name="Flieger A."/>
        </authorList>
    </citation>
    <scope>NUCLEOTIDE SEQUENCE [LARGE SCALE GENOMIC DNA]</scope>
    <source>
        <strain evidence="5">RKI 16-01929T\LMG 29738T\CCM 8701T\CIP 111112T</strain>
    </source>
</reference>
<dbReference type="Pfam" id="PF20155">
    <property type="entry name" value="TMP_3"/>
    <property type="match status" value="1"/>
</dbReference>
<protein>
    <submittedName>
        <fullName evidence="4">Phage tail tape-measure protein</fullName>
    </submittedName>
</protein>
<dbReference type="RefSeq" id="WP_085378399.1">
    <property type="nucleotide sequence ID" value="NZ_CP020612.1"/>
</dbReference>
<evidence type="ECO:0000313" key="4">
    <source>
        <dbReference type="EMBL" id="ARJ70318.1"/>
    </source>
</evidence>
<keyword evidence="1" id="KW-0812">Transmembrane</keyword>